<proteinExistence type="predicted"/>
<dbReference type="InterPro" id="IPR020846">
    <property type="entry name" value="MFS_dom"/>
</dbReference>
<comment type="subcellular location">
    <subcellularLocation>
        <location evidence="1">Cell membrane</location>
        <topology evidence="1">Multi-pass membrane protein</topology>
    </subcellularLocation>
</comment>
<evidence type="ECO:0000256" key="5">
    <source>
        <dbReference type="ARBA" id="ARBA00022989"/>
    </source>
</evidence>
<dbReference type="InterPro" id="IPR011701">
    <property type="entry name" value="MFS"/>
</dbReference>
<feature type="transmembrane region" description="Helical" evidence="7">
    <location>
        <begin position="53"/>
        <end position="76"/>
    </location>
</feature>
<dbReference type="NCBIfam" id="TIGR00711">
    <property type="entry name" value="efflux_EmrB"/>
    <property type="match status" value="1"/>
</dbReference>
<gene>
    <name evidence="9" type="ORF">ACFO60_14290</name>
</gene>
<feature type="transmembrane region" description="Helical" evidence="7">
    <location>
        <begin position="204"/>
        <end position="226"/>
    </location>
</feature>
<dbReference type="PANTHER" id="PTHR42718:SF46">
    <property type="entry name" value="BLR6921 PROTEIN"/>
    <property type="match status" value="1"/>
</dbReference>
<dbReference type="PANTHER" id="PTHR42718">
    <property type="entry name" value="MAJOR FACILITATOR SUPERFAMILY MULTIDRUG TRANSPORTER MFSC"/>
    <property type="match status" value="1"/>
</dbReference>
<keyword evidence="6 7" id="KW-0472">Membrane</keyword>
<comment type="caution">
    <text evidence="9">The sequence shown here is derived from an EMBL/GenBank/DDBJ whole genome shotgun (WGS) entry which is preliminary data.</text>
</comment>
<feature type="transmembrane region" description="Helical" evidence="7">
    <location>
        <begin position="361"/>
        <end position="383"/>
    </location>
</feature>
<feature type="transmembrane region" description="Helical" evidence="7">
    <location>
        <begin position="83"/>
        <end position="103"/>
    </location>
</feature>
<keyword evidence="2" id="KW-0813">Transport</keyword>
<dbReference type="Proteomes" id="UP001596004">
    <property type="component" value="Unassembled WGS sequence"/>
</dbReference>
<feature type="transmembrane region" description="Helical" evidence="7">
    <location>
        <begin position="232"/>
        <end position="253"/>
    </location>
</feature>
<evidence type="ECO:0000313" key="10">
    <source>
        <dbReference type="Proteomes" id="UP001596004"/>
    </source>
</evidence>
<feature type="transmembrane region" description="Helical" evidence="7">
    <location>
        <begin position="172"/>
        <end position="192"/>
    </location>
</feature>
<evidence type="ECO:0000256" key="1">
    <source>
        <dbReference type="ARBA" id="ARBA00004651"/>
    </source>
</evidence>
<protein>
    <submittedName>
        <fullName evidence="9">MDR family MFS transporter</fullName>
    </submittedName>
</protein>
<dbReference type="PROSITE" id="PS50850">
    <property type="entry name" value="MFS"/>
    <property type="match status" value="1"/>
</dbReference>
<feature type="transmembrane region" description="Helical" evidence="7">
    <location>
        <begin position="109"/>
        <end position="130"/>
    </location>
</feature>
<accession>A0ABV9CFK8</accession>
<dbReference type="InterPro" id="IPR004638">
    <property type="entry name" value="EmrB-like"/>
</dbReference>
<feature type="transmembrane region" description="Helical" evidence="7">
    <location>
        <begin position="404"/>
        <end position="423"/>
    </location>
</feature>
<dbReference type="Gene3D" id="1.20.1250.20">
    <property type="entry name" value="MFS general substrate transporter like domains"/>
    <property type="match status" value="1"/>
</dbReference>
<evidence type="ECO:0000256" key="2">
    <source>
        <dbReference type="ARBA" id="ARBA00022448"/>
    </source>
</evidence>
<feature type="domain" description="Major facilitator superfamily (MFS) profile" evidence="8">
    <location>
        <begin position="18"/>
        <end position="480"/>
    </location>
</feature>
<sequence>MTTTQAAPTGFDPALRRLALVVALGAIMTILDSTIVNVAINTLGRDFGASLSTIQWVVTAYTLALSMTIPITGWVIGRFGAKTMWLVSLALFLAGSALCGAAWSAPSLIAFRVLQGIGGGLLMPVGQSMLARAAGPHRMGRAMAVIAVPGMLAPVLGPVLGGALLDHLSWHWLFYVNVPFCAAALVLAVRMLPPDEERRTGDRLDLIGLALLSPGLAALVYGLSLIGGSPGAGAPAAITAGAALTAAFVVWSLRRGERALLDLRVFRHRAFATATGSLFFYSAALFGLIVLLPLYYQIIRGESVLDSGLLIAPMGLGAIVTMPPAGRLTDRFGSRGLGVAGICLVLAGMLAYTRIDAGTPLPWLAGVLFVVGLGHGLVVPSMSAAFYQGMPRAAIPAATTTSNIVIRVATSLGVAVLAVVLQARLRAGVPGADGTLADAAAHGREAAASVAEAFSGSFWWALAIAAPAVLAAVLVPRKPAPAPAPQD</sequence>
<feature type="transmembrane region" description="Helical" evidence="7">
    <location>
        <begin position="308"/>
        <end position="325"/>
    </location>
</feature>
<evidence type="ECO:0000256" key="4">
    <source>
        <dbReference type="ARBA" id="ARBA00022692"/>
    </source>
</evidence>
<name>A0ABV9CFK8_9ACTN</name>
<dbReference type="SUPFAM" id="SSF103473">
    <property type="entry name" value="MFS general substrate transporter"/>
    <property type="match status" value="1"/>
</dbReference>
<feature type="transmembrane region" description="Helical" evidence="7">
    <location>
        <begin position="142"/>
        <end position="160"/>
    </location>
</feature>
<dbReference type="RefSeq" id="WP_380840643.1">
    <property type="nucleotide sequence ID" value="NZ_JBHSFP010000008.1"/>
</dbReference>
<evidence type="ECO:0000256" key="7">
    <source>
        <dbReference type="SAM" id="Phobius"/>
    </source>
</evidence>
<keyword evidence="4 7" id="KW-0812">Transmembrane</keyword>
<reference evidence="10" key="1">
    <citation type="journal article" date="2019" name="Int. J. Syst. Evol. Microbiol.">
        <title>The Global Catalogue of Microorganisms (GCM) 10K type strain sequencing project: providing services to taxonomists for standard genome sequencing and annotation.</title>
        <authorList>
            <consortium name="The Broad Institute Genomics Platform"/>
            <consortium name="The Broad Institute Genome Sequencing Center for Infectious Disease"/>
            <person name="Wu L."/>
            <person name="Ma J."/>
        </authorList>
    </citation>
    <scope>NUCLEOTIDE SEQUENCE [LARGE SCALE GENOMIC DNA]</scope>
    <source>
        <strain evidence="10">CGMCC 4.7132</strain>
    </source>
</reference>
<dbReference type="Pfam" id="PF07690">
    <property type="entry name" value="MFS_1"/>
    <property type="match status" value="1"/>
</dbReference>
<dbReference type="EMBL" id="JBHSFP010000008">
    <property type="protein sequence ID" value="MFC4531941.1"/>
    <property type="molecule type" value="Genomic_DNA"/>
</dbReference>
<keyword evidence="5 7" id="KW-1133">Transmembrane helix</keyword>
<evidence type="ECO:0000313" key="9">
    <source>
        <dbReference type="EMBL" id="MFC4531941.1"/>
    </source>
</evidence>
<evidence type="ECO:0000256" key="3">
    <source>
        <dbReference type="ARBA" id="ARBA00022475"/>
    </source>
</evidence>
<keyword evidence="10" id="KW-1185">Reference proteome</keyword>
<keyword evidence="3" id="KW-1003">Cell membrane</keyword>
<evidence type="ECO:0000259" key="8">
    <source>
        <dbReference type="PROSITE" id="PS50850"/>
    </source>
</evidence>
<dbReference type="InterPro" id="IPR036259">
    <property type="entry name" value="MFS_trans_sf"/>
</dbReference>
<feature type="transmembrane region" description="Helical" evidence="7">
    <location>
        <begin position="458"/>
        <end position="475"/>
    </location>
</feature>
<organism evidence="9 10">
    <name type="scientific">Sphaerisporangium dianthi</name>
    <dbReference type="NCBI Taxonomy" id="1436120"/>
    <lineage>
        <taxon>Bacteria</taxon>
        <taxon>Bacillati</taxon>
        <taxon>Actinomycetota</taxon>
        <taxon>Actinomycetes</taxon>
        <taxon>Streptosporangiales</taxon>
        <taxon>Streptosporangiaceae</taxon>
        <taxon>Sphaerisporangium</taxon>
    </lineage>
</organism>
<feature type="transmembrane region" description="Helical" evidence="7">
    <location>
        <begin position="18"/>
        <end position="41"/>
    </location>
</feature>
<dbReference type="CDD" id="cd17503">
    <property type="entry name" value="MFS_LmrB_MDR_like"/>
    <property type="match status" value="1"/>
</dbReference>
<evidence type="ECO:0000256" key="6">
    <source>
        <dbReference type="ARBA" id="ARBA00023136"/>
    </source>
</evidence>
<dbReference type="Gene3D" id="1.20.1720.10">
    <property type="entry name" value="Multidrug resistance protein D"/>
    <property type="match status" value="1"/>
</dbReference>
<feature type="transmembrane region" description="Helical" evidence="7">
    <location>
        <begin position="274"/>
        <end position="296"/>
    </location>
</feature>
<feature type="transmembrane region" description="Helical" evidence="7">
    <location>
        <begin position="337"/>
        <end position="355"/>
    </location>
</feature>